<dbReference type="InterPro" id="IPR041664">
    <property type="entry name" value="AAA_16"/>
</dbReference>
<dbReference type="PRINTS" id="PR00038">
    <property type="entry name" value="HTHLUXR"/>
</dbReference>
<dbReference type="GO" id="GO:0004016">
    <property type="term" value="F:adenylate cyclase activity"/>
    <property type="evidence" value="ECO:0007669"/>
    <property type="project" value="TreeGrafter"/>
</dbReference>
<evidence type="ECO:0000256" key="1">
    <source>
        <dbReference type="ARBA" id="ARBA00022741"/>
    </source>
</evidence>
<dbReference type="GO" id="GO:0003677">
    <property type="term" value="F:DNA binding"/>
    <property type="evidence" value="ECO:0007669"/>
    <property type="project" value="InterPro"/>
</dbReference>
<comment type="caution">
    <text evidence="4">The sequence shown here is derived from an EMBL/GenBank/DDBJ whole genome shotgun (WGS) entry which is preliminary data.</text>
</comment>
<evidence type="ECO:0000313" key="4">
    <source>
        <dbReference type="EMBL" id="RNG28839.1"/>
    </source>
</evidence>
<dbReference type="Gene3D" id="3.40.50.300">
    <property type="entry name" value="P-loop containing nucleotide triphosphate hydrolases"/>
    <property type="match status" value="1"/>
</dbReference>
<dbReference type="GO" id="GO:0006355">
    <property type="term" value="P:regulation of DNA-templated transcription"/>
    <property type="evidence" value="ECO:0007669"/>
    <property type="project" value="InterPro"/>
</dbReference>
<dbReference type="PROSITE" id="PS50043">
    <property type="entry name" value="HTH_LUXR_2"/>
    <property type="match status" value="1"/>
</dbReference>
<name>A0A3M8WJ19_9ACTN</name>
<dbReference type="SMART" id="SM00421">
    <property type="entry name" value="HTH_LUXR"/>
    <property type="match status" value="1"/>
</dbReference>
<keyword evidence="5" id="KW-1185">Reference proteome</keyword>
<gene>
    <name evidence="4" type="ORF">EEJ42_11970</name>
</gene>
<keyword evidence="1" id="KW-0547">Nucleotide-binding</keyword>
<dbReference type="Pfam" id="PF00196">
    <property type="entry name" value="GerE"/>
    <property type="match status" value="1"/>
</dbReference>
<dbReference type="PANTHER" id="PTHR16305:SF35">
    <property type="entry name" value="TRANSCRIPTIONAL ACTIVATOR DOMAIN"/>
    <property type="match status" value="1"/>
</dbReference>
<evidence type="ECO:0000256" key="2">
    <source>
        <dbReference type="ARBA" id="ARBA00022840"/>
    </source>
</evidence>
<dbReference type="GO" id="GO:0005737">
    <property type="term" value="C:cytoplasm"/>
    <property type="evidence" value="ECO:0007669"/>
    <property type="project" value="TreeGrafter"/>
</dbReference>
<dbReference type="Gene3D" id="1.10.10.10">
    <property type="entry name" value="Winged helix-like DNA-binding domain superfamily/Winged helix DNA-binding domain"/>
    <property type="match status" value="1"/>
</dbReference>
<dbReference type="AlphaFoldDB" id="A0A3M8WJ19"/>
<dbReference type="PANTHER" id="PTHR16305">
    <property type="entry name" value="TESTICULAR SOLUBLE ADENYLYL CYCLASE"/>
    <property type="match status" value="1"/>
</dbReference>
<accession>A0A3M8WJ19</accession>
<evidence type="ECO:0000259" key="3">
    <source>
        <dbReference type="PROSITE" id="PS50043"/>
    </source>
</evidence>
<reference evidence="4 5" key="1">
    <citation type="submission" date="2018-11" db="EMBL/GenBank/DDBJ databases">
        <title>The Potential of Streptomyces as Biocontrol Agents against the Tomato grey mould, Botrytis cinerea (Gray mold) Frontiers in Microbiology.</title>
        <authorList>
            <person name="Li D."/>
        </authorList>
    </citation>
    <scope>NUCLEOTIDE SEQUENCE [LARGE SCALE GENOMIC DNA]</scope>
    <source>
        <strain evidence="4 5">NEAU-LD23</strain>
    </source>
</reference>
<dbReference type="EMBL" id="RIBZ01000154">
    <property type="protein sequence ID" value="RNG28839.1"/>
    <property type="molecule type" value="Genomic_DNA"/>
</dbReference>
<dbReference type="RefSeq" id="WP_123099917.1">
    <property type="nucleotide sequence ID" value="NZ_RIBZ01000154.1"/>
</dbReference>
<dbReference type="InterPro" id="IPR036388">
    <property type="entry name" value="WH-like_DNA-bd_sf"/>
</dbReference>
<dbReference type="CDD" id="cd06170">
    <property type="entry name" value="LuxR_C_like"/>
    <property type="match status" value="1"/>
</dbReference>
<feature type="domain" description="HTH luxR-type" evidence="3">
    <location>
        <begin position="866"/>
        <end position="931"/>
    </location>
</feature>
<dbReference type="InterPro" id="IPR027417">
    <property type="entry name" value="P-loop_NTPase"/>
</dbReference>
<dbReference type="SUPFAM" id="SSF46894">
    <property type="entry name" value="C-terminal effector domain of the bipartite response regulators"/>
    <property type="match status" value="1"/>
</dbReference>
<dbReference type="InterPro" id="IPR000792">
    <property type="entry name" value="Tscrpt_reg_LuxR_C"/>
</dbReference>
<dbReference type="SUPFAM" id="SSF52540">
    <property type="entry name" value="P-loop containing nucleoside triphosphate hydrolases"/>
    <property type="match status" value="1"/>
</dbReference>
<evidence type="ECO:0000313" key="5">
    <source>
        <dbReference type="Proteomes" id="UP000275401"/>
    </source>
</evidence>
<dbReference type="GO" id="GO:0005524">
    <property type="term" value="F:ATP binding"/>
    <property type="evidence" value="ECO:0007669"/>
    <property type="project" value="UniProtKB-KW"/>
</dbReference>
<organism evidence="4 5">
    <name type="scientific">Streptomyces botrytidirepellens</name>
    <dbReference type="NCBI Taxonomy" id="2486417"/>
    <lineage>
        <taxon>Bacteria</taxon>
        <taxon>Bacillati</taxon>
        <taxon>Actinomycetota</taxon>
        <taxon>Actinomycetes</taxon>
        <taxon>Kitasatosporales</taxon>
        <taxon>Streptomycetaceae</taxon>
        <taxon>Streptomyces</taxon>
    </lineage>
</organism>
<keyword evidence="2" id="KW-0067">ATP-binding</keyword>
<dbReference type="InterPro" id="IPR016032">
    <property type="entry name" value="Sig_transdc_resp-reg_C-effctor"/>
</dbReference>
<protein>
    <submittedName>
        <fullName evidence="4">LuxR family transcriptional regulator</fullName>
    </submittedName>
</protein>
<dbReference type="Pfam" id="PF13191">
    <property type="entry name" value="AAA_16"/>
    <property type="match status" value="1"/>
</dbReference>
<sequence length="936" mass="100307">MLHERDTEAAQVTDALEAAAAGTSSLLLITGPLGIGRTALLQRLPQLAGEDVRVLRANAAPMEQDFAFGVVRQLFDSLLTGAPPEQSERWLRDHGDFARMVFADDALPLGESGSVGLSETVLNGLRSLLADVGADHPLLILVDDLQWVDAPSLRWLAYLVKRLHGLRAVLVCALRDGDPGARRLTLREITDSAQRVLRPAPLSVAAARAMVLDQFGEPGDEDFARACHEISAGNPLFLRSVLVTLAAAGHSPTAGHVETARRQRPAQLREWLAGCMRTQPQPVRDLAAAIAVLGDQGEPDLMARLAGLDPIGFAAALRVLGQLGLLAAEKEPRFLHRVVQDAVESSMTVAERDRLHDAAAALLYRNGSSAELVAAQLMAVTASQHPWAVEVLRAAADTALRRGAPDIATRYLRRALLDASLSGESRGRLLIDLATAERGWDPAACERHISQAIPLLTTPRQRAAAALRISPTVVGVSPPAVLDLFHQVAEDLGPAAALDGSARDVALRLEARLWYAGYEDPAELAAAVERLSALGEEPPLGSTAERELAVVLLDAAMLTTRRPAAEVARLAGRVLEREPATADRVHSPLPLVAVAMVAADSVRGINSWPEPERHSSRQDVTAVDALVHAEQALMLLARGRVARAREPAERAMRLAGAHWPEAGILATVALTGVALELEDSELVEGLLDEAGRRRSASLALTASLQLLKASQDARYGRWTSALDTLLACGRQLEAAGWRNPVLFRWRPWAAALQHRIGDSRAALALAEEEHARAEAWGAPVALGRALRLKGRLYDGARGTNLLRESADVLRASANELELARSLTLLARRLDNGPESAAMLREAGALAAACGAPWLVEQAEQGHAAPAPRPEAALTRTERTVVSLAGGGLTNQEIAGRLGVTSRAVEKHLTHAYRKLDISGRRQLMEVLPRLDSEILR</sequence>
<dbReference type="Proteomes" id="UP000275401">
    <property type="component" value="Unassembled WGS sequence"/>
</dbReference>
<proteinExistence type="predicted"/>